<organism evidence="1 2">
    <name type="scientific">Paramuricea clavata</name>
    <name type="common">Red gorgonian</name>
    <name type="synonym">Violescent sea-whip</name>
    <dbReference type="NCBI Taxonomy" id="317549"/>
    <lineage>
        <taxon>Eukaryota</taxon>
        <taxon>Metazoa</taxon>
        <taxon>Cnidaria</taxon>
        <taxon>Anthozoa</taxon>
        <taxon>Octocorallia</taxon>
        <taxon>Malacalcyonacea</taxon>
        <taxon>Plexauridae</taxon>
        <taxon>Paramuricea</taxon>
    </lineage>
</organism>
<dbReference type="AlphaFoldDB" id="A0A6S7JTA0"/>
<name>A0A6S7JTA0_PARCT</name>
<protein>
    <submittedName>
        <fullName evidence="1">Uncharacterized protein</fullName>
    </submittedName>
</protein>
<sequence length="169" mass="19768">MAWRKPKECLLSTTKGRKEGRGGRMACFFVAIAHERGVVLCEQYTCKSVTGEFIAEFIKKHFPTAFCKTKKLTAKMFLQDGDPKQVSAKAKKRIEKMVYTYFHIPARSPDFNPIENMFHVARRQLKKDDIELKIENENYEQFSSRVKKTIESIDISYINRTIESMKQRM</sequence>
<accession>A0A6S7JTA0</accession>
<reference evidence="1" key="1">
    <citation type="submission" date="2020-04" db="EMBL/GenBank/DDBJ databases">
        <authorList>
            <person name="Alioto T."/>
            <person name="Alioto T."/>
            <person name="Gomez Garrido J."/>
        </authorList>
    </citation>
    <scope>NUCLEOTIDE SEQUENCE</scope>
    <source>
        <strain evidence="1">A484AB</strain>
    </source>
</reference>
<dbReference type="InterPro" id="IPR036397">
    <property type="entry name" value="RNaseH_sf"/>
</dbReference>
<feature type="non-terminal residue" evidence="1">
    <location>
        <position position="169"/>
    </location>
</feature>
<evidence type="ECO:0000313" key="1">
    <source>
        <dbReference type="EMBL" id="CAB4036036.1"/>
    </source>
</evidence>
<comment type="caution">
    <text evidence="1">The sequence shown here is derived from an EMBL/GenBank/DDBJ whole genome shotgun (WGS) entry which is preliminary data.</text>
</comment>
<evidence type="ECO:0000313" key="2">
    <source>
        <dbReference type="Proteomes" id="UP001152795"/>
    </source>
</evidence>
<gene>
    <name evidence="1" type="ORF">PACLA_8A028859</name>
</gene>
<dbReference type="Proteomes" id="UP001152795">
    <property type="component" value="Unassembled WGS sequence"/>
</dbReference>
<dbReference type="GO" id="GO:0003676">
    <property type="term" value="F:nucleic acid binding"/>
    <property type="evidence" value="ECO:0007669"/>
    <property type="project" value="InterPro"/>
</dbReference>
<dbReference type="Gene3D" id="3.30.420.10">
    <property type="entry name" value="Ribonuclease H-like superfamily/Ribonuclease H"/>
    <property type="match status" value="1"/>
</dbReference>
<dbReference type="EMBL" id="CACRXK020021636">
    <property type="protein sequence ID" value="CAB4036036.1"/>
    <property type="molecule type" value="Genomic_DNA"/>
</dbReference>
<keyword evidence="2" id="KW-1185">Reference proteome</keyword>
<proteinExistence type="predicted"/>